<feature type="region of interest" description="Disordered" evidence="8">
    <location>
        <begin position="176"/>
        <end position="216"/>
    </location>
</feature>
<feature type="compositionally biased region" description="Polar residues" evidence="8">
    <location>
        <begin position="1093"/>
        <end position="1106"/>
    </location>
</feature>
<evidence type="ECO:0000256" key="8">
    <source>
        <dbReference type="SAM" id="MobiDB-lite"/>
    </source>
</evidence>
<feature type="compositionally biased region" description="Low complexity" evidence="8">
    <location>
        <begin position="12"/>
        <end position="30"/>
    </location>
</feature>
<accession>A0A8E2FD44</accession>
<comment type="similarity">
    <text evidence="2">Belongs to the VPS54 family.</text>
</comment>
<evidence type="ECO:0000256" key="1">
    <source>
        <dbReference type="ARBA" id="ARBA00004601"/>
    </source>
</evidence>
<evidence type="ECO:0000256" key="7">
    <source>
        <dbReference type="SAM" id="Coils"/>
    </source>
</evidence>
<dbReference type="InterPro" id="IPR039745">
    <property type="entry name" value="Vps54"/>
</dbReference>
<feature type="region of interest" description="Disordered" evidence="8">
    <location>
        <begin position="1"/>
        <end position="76"/>
    </location>
</feature>
<gene>
    <name evidence="10" type="ORF">AOQ84DRAFT_279866</name>
</gene>
<reference evidence="10 11" key="1">
    <citation type="journal article" date="2016" name="Nat. Commun.">
        <title>Ectomycorrhizal ecology is imprinted in the genome of the dominant symbiotic fungus Cenococcum geophilum.</title>
        <authorList>
            <consortium name="DOE Joint Genome Institute"/>
            <person name="Peter M."/>
            <person name="Kohler A."/>
            <person name="Ohm R.A."/>
            <person name="Kuo A."/>
            <person name="Krutzmann J."/>
            <person name="Morin E."/>
            <person name="Arend M."/>
            <person name="Barry K.W."/>
            <person name="Binder M."/>
            <person name="Choi C."/>
            <person name="Clum A."/>
            <person name="Copeland A."/>
            <person name="Grisel N."/>
            <person name="Haridas S."/>
            <person name="Kipfer T."/>
            <person name="LaButti K."/>
            <person name="Lindquist E."/>
            <person name="Lipzen A."/>
            <person name="Maire R."/>
            <person name="Meier B."/>
            <person name="Mihaltcheva S."/>
            <person name="Molinier V."/>
            <person name="Murat C."/>
            <person name="Poggeler S."/>
            <person name="Quandt C.A."/>
            <person name="Sperisen C."/>
            <person name="Tritt A."/>
            <person name="Tisserant E."/>
            <person name="Crous P.W."/>
            <person name="Henrissat B."/>
            <person name="Nehls U."/>
            <person name="Egli S."/>
            <person name="Spatafora J.W."/>
            <person name="Grigoriev I.V."/>
            <person name="Martin F.M."/>
        </authorList>
    </citation>
    <scope>NUCLEOTIDE SEQUENCE [LARGE SCALE GENOMIC DNA]</scope>
    <source>
        <strain evidence="10 11">CBS 207.34</strain>
    </source>
</reference>
<feature type="domain" description="Vacuolar protein sorting-associated protein 54 C-terminal" evidence="9">
    <location>
        <begin position="833"/>
        <end position="964"/>
    </location>
</feature>
<feature type="compositionally biased region" description="Polar residues" evidence="8">
    <location>
        <begin position="63"/>
        <end position="76"/>
    </location>
</feature>
<keyword evidence="4" id="KW-0653">Protein transport</keyword>
<evidence type="ECO:0000256" key="2">
    <source>
        <dbReference type="ARBA" id="ARBA00009150"/>
    </source>
</evidence>
<dbReference type="Pfam" id="PF07928">
    <property type="entry name" value="Vps54"/>
    <property type="match status" value="1"/>
</dbReference>
<proteinExistence type="inferred from homology"/>
<sequence>MSSPSPRRSVDSFESLPSPSSQRSQFPFPQHDWTQRSSSTGRYRPRRGSTSSSIHSVGGALDTPSQSRMGSVRESGQNAISTLLQPPIVRTGMLPHTAATVPSSHKPPSTKDIPPVTLTNIPHVESTSFNTYLSQVGSLYDAFQRVKADTDGGSSQIFQRDAAKKDEFVELLERGLRKEQASSTPRHLSVTALSPGETPQPRRRSSGGASKRTMHTLTPLSTIPNVYFEENFHLENPRTFDIVSERSEVVRPQMKINEDTKGVNGSAEIPQPTGRKALATNAILQEKLSWYMDTVEVHLISSISTASTSFFAALGSLRELQSEAADSVTKIKELREDLGNLDRQMAVGGLKIIEMKRRRENLRRLTEATDQLQAIVQAVSHCEEIIDRGELEIAMSRMDAVEKLISGDLDVADTPAVSWLQPHLPSNITDLRGLKALHGLAEGMQQLRYRVGKGFEARFLETLLVDLRQHIQSVPHGETLKRWASASQRSRGDHKRIQSTIPAFLQTSSKFRSDLRANLIGLSGSNYTGPATSAFRDAIVREMKLLIRHHLPSTTDDDAESVTSISTRSSRMYSAQDKSLILSRNLRALEPADAEELFVKIYADVGEALRRLSIQVKVLLDVTSGVGTPPVSGGGLRSPPRSPNIGSIDGYMNAGGSNPSTHNLQEELMQALDMSSLLGQAVDAAQTQITKILKVRSESTVHLPLHRFLRYFNLNRLFADECEAVSGRSGAALKGVVNGHIGEFVSFMGETEKQQLAQAMESDRWEAKDFGDAENLVLSRILQGMTSDPAYWSTSAMIWESIDNVTTNGSTATEANGTLKDKSRGPITAIVDEEKYIVCDSALAVLRGIDRFENLIAAIPSMTSEVSALICEYLKLFNSRLCQLILGAGAIATAGLKNINTKHLAIASQALSFIIATLPYVRECARRHNSGPKPPLAEFDNVKRLLQDQQVSIHDKLIDIMSNRATVHVRNLKKIDWDADSERQVSPNMETLTKETTTLHKIIDKHLSEMSVRMIMVPVFESYRDQVGKAFADAVVRTPAGKARLLRDAQLFESKLSQIDGAGDTATYLIRIANDKSPEPPLAPSSGEDRQSTETLTAPNGETVAS</sequence>
<keyword evidence="3" id="KW-0813">Transport</keyword>
<evidence type="ECO:0000256" key="3">
    <source>
        <dbReference type="ARBA" id="ARBA00022448"/>
    </source>
</evidence>
<dbReference type="OrthoDB" id="10259024at2759"/>
<dbReference type="Proteomes" id="UP000250140">
    <property type="component" value="Unassembled WGS sequence"/>
</dbReference>
<name>A0A8E2FD44_9PEZI</name>
<dbReference type="InterPro" id="IPR012501">
    <property type="entry name" value="Vps54_C"/>
</dbReference>
<keyword evidence="5" id="KW-0333">Golgi apparatus</keyword>
<dbReference type="AlphaFoldDB" id="A0A8E2FD44"/>
<evidence type="ECO:0000256" key="4">
    <source>
        <dbReference type="ARBA" id="ARBA00022927"/>
    </source>
</evidence>
<dbReference type="PANTHER" id="PTHR12965">
    <property type="entry name" value="VACUOLAR PROTEIN SORTING 54"/>
    <property type="match status" value="1"/>
</dbReference>
<evidence type="ECO:0000256" key="6">
    <source>
        <dbReference type="ARBA" id="ARBA00023054"/>
    </source>
</evidence>
<organism evidence="10 11">
    <name type="scientific">Glonium stellatum</name>
    <dbReference type="NCBI Taxonomy" id="574774"/>
    <lineage>
        <taxon>Eukaryota</taxon>
        <taxon>Fungi</taxon>
        <taxon>Dikarya</taxon>
        <taxon>Ascomycota</taxon>
        <taxon>Pezizomycotina</taxon>
        <taxon>Dothideomycetes</taxon>
        <taxon>Pleosporomycetidae</taxon>
        <taxon>Gloniales</taxon>
        <taxon>Gloniaceae</taxon>
        <taxon>Glonium</taxon>
    </lineage>
</organism>
<protein>
    <submittedName>
        <fullName evidence="10">Vps54-domain-containing protein</fullName>
    </submittedName>
</protein>
<feature type="coiled-coil region" evidence="7">
    <location>
        <begin position="317"/>
        <end position="344"/>
    </location>
</feature>
<keyword evidence="11" id="KW-1185">Reference proteome</keyword>
<feature type="region of interest" description="Disordered" evidence="8">
    <location>
        <begin position="1074"/>
        <end position="1106"/>
    </location>
</feature>
<dbReference type="PANTHER" id="PTHR12965:SF0">
    <property type="entry name" value="VACUOLAR PROTEIN SORTING-ASSOCIATED PROTEIN 54"/>
    <property type="match status" value="1"/>
</dbReference>
<dbReference type="GO" id="GO:0005829">
    <property type="term" value="C:cytosol"/>
    <property type="evidence" value="ECO:0007669"/>
    <property type="project" value="GOC"/>
</dbReference>
<dbReference type="GO" id="GO:0000938">
    <property type="term" value="C:GARP complex"/>
    <property type="evidence" value="ECO:0007669"/>
    <property type="project" value="InterPro"/>
</dbReference>
<comment type="subcellular location">
    <subcellularLocation>
        <location evidence="1">Golgi apparatus</location>
        <location evidence="1">trans-Golgi network</location>
    </subcellularLocation>
</comment>
<evidence type="ECO:0000256" key="5">
    <source>
        <dbReference type="ARBA" id="ARBA00023034"/>
    </source>
</evidence>
<dbReference type="GO" id="GO:0019905">
    <property type="term" value="F:syntaxin binding"/>
    <property type="evidence" value="ECO:0007669"/>
    <property type="project" value="TreeGrafter"/>
</dbReference>
<evidence type="ECO:0000313" key="11">
    <source>
        <dbReference type="Proteomes" id="UP000250140"/>
    </source>
</evidence>
<evidence type="ECO:0000259" key="9">
    <source>
        <dbReference type="Pfam" id="PF07928"/>
    </source>
</evidence>
<keyword evidence="6 7" id="KW-0175">Coiled coil</keyword>
<evidence type="ECO:0000313" key="10">
    <source>
        <dbReference type="EMBL" id="OCL14992.1"/>
    </source>
</evidence>
<dbReference type="GO" id="GO:0015031">
    <property type="term" value="P:protein transport"/>
    <property type="evidence" value="ECO:0007669"/>
    <property type="project" value="UniProtKB-KW"/>
</dbReference>
<dbReference type="GO" id="GO:0042147">
    <property type="term" value="P:retrograde transport, endosome to Golgi"/>
    <property type="evidence" value="ECO:0007669"/>
    <property type="project" value="InterPro"/>
</dbReference>
<dbReference type="EMBL" id="KV748497">
    <property type="protein sequence ID" value="OCL14992.1"/>
    <property type="molecule type" value="Genomic_DNA"/>
</dbReference>
<dbReference type="GO" id="GO:0006896">
    <property type="term" value="P:Golgi to vacuole transport"/>
    <property type="evidence" value="ECO:0007669"/>
    <property type="project" value="TreeGrafter"/>
</dbReference>